<dbReference type="Proteomes" id="UP000585614">
    <property type="component" value="Unassembled WGS sequence"/>
</dbReference>
<reference evidence="14 15" key="1">
    <citation type="journal article" date="2015" name="Annu Rev Anim Biosci">
        <title>The Genome 10K Project: a way forward.</title>
        <authorList>
            <person name="Koepfli K.P."/>
            <person name="Paten B."/>
            <person name="O'Brien S.J."/>
            <person name="Koepfli K.P."/>
            <person name="Paten B."/>
            <person name="Antunes A."/>
            <person name="Belov K."/>
            <person name="Bustamante C."/>
            <person name="Castoe T.A."/>
            <person name="Clawson H."/>
            <person name="Crawford A.J."/>
            <person name="Diekhans M."/>
            <person name="Distel D."/>
            <person name="Durbin R."/>
            <person name="Earl D."/>
            <person name="Fujita M.K."/>
            <person name="Gamble T."/>
            <person name="Georges A."/>
            <person name="Gemmell N."/>
            <person name="Gilbert M.T."/>
            <person name="Graves J.M."/>
            <person name="Green R.E."/>
            <person name="Hickey G."/>
            <person name="Jarvis E.D."/>
            <person name="Johnson W."/>
            <person name="Komissarov A."/>
            <person name="Korf I."/>
            <person name="Kuhn R."/>
            <person name="Larkin D.M."/>
            <person name="Lewin H."/>
            <person name="Lopez J.V."/>
            <person name="Ma J."/>
            <person name="Marques-Bonet T."/>
            <person name="Miller W."/>
            <person name="Murphy R."/>
            <person name="Pevzner P."/>
            <person name="Shapiro B."/>
            <person name="Steiner C."/>
            <person name="Tamazian G."/>
            <person name="Venkatesh B."/>
            <person name="Wang J."/>
            <person name="Wayne R."/>
            <person name="Wiley E."/>
            <person name="Yang H."/>
            <person name="Zhang G."/>
            <person name="Haussler D."/>
            <person name="Ryder O."/>
            <person name="O'Brien S.J."/>
        </authorList>
    </citation>
    <scope>NUCLEOTIDE SEQUENCE</scope>
</reference>
<feature type="compositionally biased region" description="Basic residues" evidence="12">
    <location>
        <begin position="54"/>
        <end position="65"/>
    </location>
</feature>
<evidence type="ECO:0000313" key="16">
    <source>
        <dbReference type="Proteomes" id="UP000585614"/>
    </source>
</evidence>
<protein>
    <recommendedName>
        <fullName evidence="8">Thioredoxin-like protein 4A</fullName>
    </recommendedName>
    <alternativeName>
        <fullName evidence="11">DIM1 protein homolog</fullName>
    </alternativeName>
    <alternativeName>
        <fullName evidence="9">Spliceosomal U5 snRNP-specific 15 kDa protein</fullName>
    </alternativeName>
    <alternativeName>
        <fullName evidence="10">Thioredoxin-like U5 snRNP protein U5-15kD</fullName>
    </alternativeName>
</protein>
<comment type="subcellular location">
    <subcellularLocation>
        <location evidence="1">Nucleus</location>
    </subcellularLocation>
</comment>
<evidence type="ECO:0000313" key="14">
    <source>
        <dbReference type="Ensembl" id="ENSRFEP00010029900.1"/>
    </source>
</evidence>
<proteinExistence type="inferred from homology"/>
<evidence type="ECO:0000256" key="8">
    <source>
        <dbReference type="ARBA" id="ARBA00074493"/>
    </source>
</evidence>
<gene>
    <name evidence="14" type="primary">TXNL4A</name>
    <name evidence="13" type="ORF">mRhiFer1_017842</name>
</gene>
<dbReference type="InterPro" id="IPR004123">
    <property type="entry name" value="Dim1"/>
</dbReference>
<name>A0A671FWC4_RHIFE</name>
<evidence type="ECO:0000256" key="2">
    <source>
        <dbReference type="ARBA" id="ARBA00008241"/>
    </source>
</evidence>
<keyword evidence="3" id="KW-0507">mRNA processing</keyword>
<feature type="region of interest" description="Disordered" evidence="12">
    <location>
        <begin position="1"/>
        <end position="68"/>
    </location>
</feature>
<keyword evidence="15" id="KW-1185">Reference proteome</keyword>
<keyword evidence="5" id="KW-0539">Nucleus</keyword>
<evidence type="ECO:0000256" key="10">
    <source>
        <dbReference type="ARBA" id="ARBA00080167"/>
    </source>
</evidence>
<dbReference type="SUPFAM" id="SSF52833">
    <property type="entry name" value="Thioredoxin-like"/>
    <property type="match status" value="1"/>
</dbReference>
<dbReference type="GeneID" id="117038691"/>
<dbReference type="GO" id="GO:0005682">
    <property type="term" value="C:U5 snRNP"/>
    <property type="evidence" value="ECO:0007669"/>
    <property type="project" value="TreeGrafter"/>
</dbReference>
<reference evidence="14 15" key="2">
    <citation type="journal article" date="2018" name="Annu Rev Anim Biosci">
        <title>Bat Biology, Genomes, and the Bat1K Project: To Generate Chromosome-Level Genomes for All Living Bat Species.</title>
        <authorList>
            <person name="Teeling E.C."/>
            <person name="Vernes S.C."/>
            <person name="Davalos L.M."/>
            <person name="Ray D.A."/>
            <person name="Gilbert M.T.P."/>
            <person name="Myers E."/>
        </authorList>
    </citation>
    <scope>NUCLEOTIDE SEQUENCE</scope>
</reference>
<dbReference type="Ensembl" id="ENSRFET00010032439.1">
    <property type="protein sequence ID" value="ENSRFEP00010029900.1"/>
    <property type="gene ID" value="ENSRFEG00010019794.1"/>
</dbReference>
<reference evidence="13 16" key="4">
    <citation type="journal article" date="2020" name="Nature">
        <title>Six reference-quality genomes reveal evolution of bat adaptations.</title>
        <authorList>
            <person name="Jebb D."/>
            <person name="Huang Z."/>
            <person name="Pippel M."/>
            <person name="Hughes G.M."/>
            <person name="Lavrichenko K."/>
            <person name="Devanna P."/>
            <person name="Winkler S."/>
            <person name="Jermiin L.S."/>
            <person name="Skirmuntt E.C."/>
            <person name="Katzourakis A."/>
            <person name="Burkitt-Gray L."/>
            <person name="Ray D.A."/>
            <person name="Sullivan K.A.M."/>
            <person name="Roscito J.G."/>
            <person name="Kirilenko B.M."/>
            <person name="Davalos L.M."/>
            <person name="Corthals A.P."/>
            <person name="Power M.L."/>
            <person name="Jones G."/>
            <person name="Ransome R.D."/>
            <person name="Dechmann D.K.N."/>
            <person name="Locatelli A.G."/>
            <person name="Puechmaille S.J."/>
            <person name="Fedrigo O."/>
            <person name="Jarvis E.D."/>
            <person name="Hiller M."/>
            <person name="Vernes S.C."/>
            <person name="Myers E.W."/>
            <person name="Teeling E.C."/>
        </authorList>
    </citation>
    <scope>NUCLEOTIDE SEQUENCE [LARGE SCALE GENOMIC DNA]</scope>
    <source>
        <strain evidence="13">MRhiFer1</strain>
        <tissue evidence="13">Lung</tissue>
    </source>
</reference>
<dbReference type="OMA" id="GMYELYD"/>
<dbReference type="RefSeq" id="XP_032991482.1">
    <property type="nucleotide sequence ID" value="XM_033135591.1"/>
</dbReference>
<feature type="compositionally biased region" description="Polar residues" evidence="12">
    <location>
        <begin position="1"/>
        <end position="22"/>
    </location>
</feature>
<dbReference type="FunFam" id="3.40.30.10:FF:000004">
    <property type="entry name" value="Spliceosomal protein DIB1"/>
    <property type="match status" value="1"/>
</dbReference>
<dbReference type="Gene3D" id="3.40.30.10">
    <property type="entry name" value="Glutaredoxin"/>
    <property type="match status" value="1"/>
</dbReference>
<evidence type="ECO:0000256" key="9">
    <source>
        <dbReference type="ARBA" id="ARBA00078681"/>
    </source>
</evidence>
<reference evidence="14" key="5">
    <citation type="submission" date="2025-05" db="UniProtKB">
        <authorList>
            <consortium name="Ensembl"/>
        </authorList>
    </citation>
    <scope>IDENTIFICATION</scope>
</reference>
<evidence type="ECO:0000256" key="3">
    <source>
        <dbReference type="ARBA" id="ARBA00022664"/>
    </source>
</evidence>
<comment type="function">
    <text evidence="6">Plays a role in pre-mRNA splicing as component of the U5 snRNP and U4/U6-U5 tri-snRNP complexes that are involved in spliceosome assembly, and as component of the precatalytic spliceosome (spliceosome B complex).</text>
</comment>
<dbReference type="PANTHER" id="PTHR12052">
    <property type="entry name" value="THIOREDOXIN-LIKE PROTEN 4A, 4B"/>
    <property type="match status" value="1"/>
</dbReference>
<evidence type="ECO:0000256" key="6">
    <source>
        <dbReference type="ARBA" id="ARBA00058660"/>
    </source>
</evidence>
<comment type="subunit">
    <text evidence="7">Component of the precatalytic spliceosome (spliceosome B complex). Component of the U5 snRNP complex. Component of the U4/U6-U5 tri-snRNP complex. The U4/U6-U5 tri-snRNP complex is a building block of the precatalytic spliceosome (spliceosome B complex). The U4/U6-U5 tri-snRNP complex is composed of the U4, U6 and U5 snRNAs and at least PRPF3, PRPF4, PRPF6, PRPF8, PRPF31, SNRNP200, TXNL4A, SNRNP40, SNRPB, SNRPD1, SNRPD2, SNRPD3, SNRPE, SNRPF, SNRPG, DDX23, CD2BP2, PPIH, SNU13, EFTUD2, SART1 and USP39, plus LSM2, LSM3, LSM4, LSM5, LSM6, LSM7 and LSM8. Directly interacts with CD2BP2. Interacts with HNRPF, HNRPH2, NEDD9 and PQBP1. Interacts with ERBB4.</text>
</comment>
<dbReference type="InterPro" id="IPR036249">
    <property type="entry name" value="Thioredoxin-like_sf"/>
</dbReference>
<accession>A0A671FWC4</accession>
<dbReference type="Proteomes" id="UP000472240">
    <property type="component" value="Chromosome 19"/>
</dbReference>
<sequence>MSRGSPGSLTLSPDRQQVSQPTAAIPRSKTRCNHQNPARGLPAADTRTHDGHARRTHARQTRARARQGTLVRVRAGGDRFAGGASSVARMSYMLPHLHNGWQVDQAILSEEDRVVVIRFGHDWDPTCMKMDEVLYSIAEKVKNFAVIYLVDITEVPDFNKMYELYDPCTVMFFFRNKHIMIDLGTGNNNKINWAMEDKQEMIDIIETVYRGARKGRGLVVSPKDYSTKYRY</sequence>
<evidence type="ECO:0000313" key="15">
    <source>
        <dbReference type="Proteomes" id="UP000472240"/>
    </source>
</evidence>
<dbReference type="GO" id="GO:0000398">
    <property type="term" value="P:mRNA splicing, via spliceosome"/>
    <property type="evidence" value="ECO:0007669"/>
    <property type="project" value="InterPro"/>
</dbReference>
<dbReference type="CDD" id="cd02954">
    <property type="entry name" value="DIM1"/>
    <property type="match status" value="1"/>
</dbReference>
<dbReference type="PANTHER" id="PTHR12052:SF5">
    <property type="entry name" value="THIOREDOXIN-LIKE PROTEIN 4A"/>
    <property type="match status" value="1"/>
</dbReference>
<evidence type="ECO:0000256" key="4">
    <source>
        <dbReference type="ARBA" id="ARBA00023187"/>
    </source>
</evidence>
<dbReference type="Pfam" id="PF02966">
    <property type="entry name" value="DIM1"/>
    <property type="match status" value="1"/>
</dbReference>
<dbReference type="CTD" id="10907"/>
<dbReference type="SMART" id="SM01410">
    <property type="entry name" value="DIM1"/>
    <property type="match status" value="1"/>
</dbReference>
<keyword evidence="4" id="KW-0508">mRNA splicing</keyword>
<evidence type="ECO:0000313" key="13">
    <source>
        <dbReference type="EMBL" id="KAF6268554.1"/>
    </source>
</evidence>
<dbReference type="EMBL" id="JACAGC010000040">
    <property type="protein sequence ID" value="KAF6268554.1"/>
    <property type="molecule type" value="Genomic_DNA"/>
</dbReference>
<evidence type="ECO:0000256" key="11">
    <source>
        <dbReference type="ARBA" id="ARBA00081873"/>
    </source>
</evidence>
<evidence type="ECO:0000256" key="12">
    <source>
        <dbReference type="SAM" id="MobiDB-lite"/>
    </source>
</evidence>
<organism evidence="14 15">
    <name type="scientific">Rhinolophus ferrumequinum</name>
    <name type="common">Greater horseshoe bat</name>
    <dbReference type="NCBI Taxonomy" id="59479"/>
    <lineage>
        <taxon>Eukaryota</taxon>
        <taxon>Metazoa</taxon>
        <taxon>Chordata</taxon>
        <taxon>Craniata</taxon>
        <taxon>Vertebrata</taxon>
        <taxon>Euteleostomi</taxon>
        <taxon>Mammalia</taxon>
        <taxon>Eutheria</taxon>
        <taxon>Laurasiatheria</taxon>
        <taxon>Chiroptera</taxon>
        <taxon>Yinpterochiroptera</taxon>
        <taxon>Rhinolophoidea</taxon>
        <taxon>Rhinolophidae</taxon>
        <taxon>Rhinolophinae</taxon>
        <taxon>Rhinolophus</taxon>
    </lineage>
</organism>
<reference evidence="14 15" key="3">
    <citation type="submission" date="2018-12" db="EMBL/GenBank/DDBJ databases">
        <title>G10K-VGP greater horseshoe bat female genome, primary haplotype.</title>
        <authorList>
            <person name="Teeling E."/>
            <person name="Myers G."/>
            <person name="Vernes S."/>
            <person name="Pippel M."/>
            <person name="Winkler S."/>
            <person name="Fedrigo O."/>
            <person name="Rhie A."/>
            <person name="Koren S."/>
            <person name="Phillippy A."/>
            <person name="Lewin H."/>
            <person name="Damas J."/>
            <person name="Howe K."/>
            <person name="Mountcastle J."/>
            <person name="Jarvis E.D."/>
        </authorList>
    </citation>
    <scope>NUCLEOTIDE SEQUENCE [LARGE SCALE GENOMIC DNA]</scope>
</reference>
<dbReference type="AlphaFoldDB" id="A0A671FWC4"/>
<evidence type="ECO:0000256" key="7">
    <source>
        <dbReference type="ARBA" id="ARBA00065304"/>
    </source>
</evidence>
<dbReference type="GeneTree" id="ENSGT00390000010779"/>
<comment type="similarity">
    <text evidence="2">Belongs to the DIM1 family.</text>
</comment>
<evidence type="ECO:0000256" key="1">
    <source>
        <dbReference type="ARBA" id="ARBA00004123"/>
    </source>
</evidence>
<dbReference type="GO" id="GO:0005681">
    <property type="term" value="C:spliceosomal complex"/>
    <property type="evidence" value="ECO:0007669"/>
    <property type="project" value="TreeGrafter"/>
</dbReference>
<dbReference type="OrthoDB" id="147752at2759"/>
<evidence type="ECO:0000256" key="5">
    <source>
        <dbReference type="ARBA" id="ARBA00023242"/>
    </source>
</evidence>
<dbReference type="GO" id="GO:0046540">
    <property type="term" value="C:U4/U6 x U5 tri-snRNP complex"/>
    <property type="evidence" value="ECO:0007669"/>
    <property type="project" value="InterPro"/>
</dbReference>